<evidence type="ECO:0000313" key="9">
    <source>
        <dbReference type="Proteomes" id="UP001310386"/>
    </source>
</evidence>
<dbReference type="Pfam" id="PF00892">
    <property type="entry name" value="EamA"/>
    <property type="match status" value="2"/>
</dbReference>
<proteinExistence type="inferred from homology"/>
<evidence type="ECO:0000259" key="7">
    <source>
        <dbReference type="Pfam" id="PF00892"/>
    </source>
</evidence>
<feature type="transmembrane region" description="Helical" evidence="6">
    <location>
        <begin position="61"/>
        <end position="83"/>
    </location>
</feature>
<keyword evidence="3 6" id="KW-0812">Transmembrane</keyword>
<comment type="subcellular location">
    <subcellularLocation>
        <location evidence="1">Endomembrane system</location>
        <topology evidence="1">Multi-pass membrane protein</topology>
    </subcellularLocation>
</comment>
<feature type="transmembrane region" description="Helical" evidence="6">
    <location>
        <begin position="263"/>
        <end position="283"/>
    </location>
</feature>
<organism evidence="8 9">
    <name type="scientific">Ferviditalea candida</name>
    <dbReference type="NCBI Taxonomy" id="3108399"/>
    <lineage>
        <taxon>Bacteria</taxon>
        <taxon>Bacillati</taxon>
        <taxon>Bacillota</taxon>
        <taxon>Bacilli</taxon>
        <taxon>Bacillales</taxon>
        <taxon>Paenibacillaceae</taxon>
        <taxon>Ferviditalea</taxon>
    </lineage>
</organism>
<dbReference type="Proteomes" id="UP001310386">
    <property type="component" value="Unassembled WGS sequence"/>
</dbReference>
<evidence type="ECO:0000256" key="3">
    <source>
        <dbReference type="ARBA" id="ARBA00022692"/>
    </source>
</evidence>
<accession>A0ABU5ZE67</accession>
<feature type="transmembrane region" description="Helical" evidence="6">
    <location>
        <begin position="89"/>
        <end position="110"/>
    </location>
</feature>
<reference evidence="8" key="1">
    <citation type="submission" date="2023-12" db="EMBL/GenBank/DDBJ databases">
        <title>Fervidustalea candida gen. nov., sp. nov., a novel member of the family Paenibacillaceae isolated from a geothermal area.</title>
        <authorList>
            <person name="Li W.-J."/>
            <person name="Jiao J.-Y."/>
            <person name="Chen Y."/>
        </authorList>
    </citation>
    <scope>NUCLEOTIDE SEQUENCE</scope>
    <source>
        <strain evidence="8">SYSU GA230002</strain>
    </source>
</reference>
<feature type="transmembrane region" description="Helical" evidence="6">
    <location>
        <begin position="27"/>
        <end position="49"/>
    </location>
</feature>
<dbReference type="InterPro" id="IPR037185">
    <property type="entry name" value="EmrE-like"/>
</dbReference>
<keyword evidence="5 6" id="KW-0472">Membrane</keyword>
<dbReference type="InterPro" id="IPR000620">
    <property type="entry name" value="EamA_dom"/>
</dbReference>
<feature type="domain" description="EamA" evidence="7">
    <location>
        <begin position="2"/>
        <end position="132"/>
    </location>
</feature>
<feature type="transmembrane region" description="Helical" evidence="6">
    <location>
        <begin position="176"/>
        <end position="195"/>
    </location>
</feature>
<gene>
    <name evidence="8" type="ORF">VF724_03880</name>
</gene>
<feature type="domain" description="EamA" evidence="7">
    <location>
        <begin position="145"/>
        <end position="276"/>
    </location>
</feature>
<feature type="transmembrane region" description="Helical" evidence="6">
    <location>
        <begin position="207"/>
        <end position="227"/>
    </location>
</feature>
<feature type="transmembrane region" description="Helical" evidence="6">
    <location>
        <begin position="239"/>
        <end position="257"/>
    </location>
</feature>
<dbReference type="RefSeq" id="WP_371752913.1">
    <property type="nucleotide sequence ID" value="NZ_JAYJLD010000004.1"/>
</dbReference>
<dbReference type="SUPFAM" id="SSF103481">
    <property type="entry name" value="Multidrug resistance efflux transporter EmrE"/>
    <property type="match status" value="2"/>
</dbReference>
<sequence>MLLRLLFVMLWASAAIAAKLGLYSSPPLTLATIRFIAAGMILFAFVYVLNRRYAWPSRAEWIPLILLGLLNTTIYLGLSFWAFTTVSAGIFNLFVTVNPFIVALLSHIFLHRKILGREWTGMGLSAIGLSIATFPSLMESSATLPGLAAVAIGMIAMASGSVYFKKKDLQLPGIVINTWQVLLGGILLMPFTVWFEFDQGVRLDMYFWGSLIWLVAAVSIGAMLLWFRLLKQDPVKANNWLFATPIMGYLLAAIFLHETITPFDGIGTVLVIIGLISSGNVTLRKLAPASKSSGG</sequence>
<comment type="caution">
    <text evidence="8">The sequence shown here is derived from an EMBL/GenBank/DDBJ whole genome shotgun (WGS) entry which is preliminary data.</text>
</comment>
<keyword evidence="4 6" id="KW-1133">Transmembrane helix</keyword>
<dbReference type="PANTHER" id="PTHR32322">
    <property type="entry name" value="INNER MEMBRANE TRANSPORTER"/>
    <property type="match status" value="1"/>
</dbReference>
<dbReference type="PANTHER" id="PTHR32322:SF2">
    <property type="entry name" value="EAMA DOMAIN-CONTAINING PROTEIN"/>
    <property type="match status" value="1"/>
</dbReference>
<evidence type="ECO:0000256" key="2">
    <source>
        <dbReference type="ARBA" id="ARBA00007362"/>
    </source>
</evidence>
<protein>
    <submittedName>
        <fullName evidence="8">DMT family transporter</fullName>
    </submittedName>
</protein>
<dbReference type="EMBL" id="JAYJLD010000004">
    <property type="protein sequence ID" value="MEB3100795.1"/>
    <property type="molecule type" value="Genomic_DNA"/>
</dbReference>
<name>A0ABU5ZE67_9BACL</name>
<evidence type="ECO:0000256" key="1">
    <source>
        <dbReference type="ARBA" id="ARBA00004127"/>
    </source>
</evidence>
<evidence type="ECO:0000256" key="6">
    <source>
        <dbReference type="SAM" id="Phobius"/>
    </source>
</evidence>
<feature type="transmembrane region" description="Helical" evidence="6">
    <location>
        <begin position="144"/>
        <end position="164"/>
    </location>
</feature>
<dbReference type="InterPro" id="IPR050638">
    <property type="entry name" value="AA-Vitamin_Transporters"/>
</dbReference>
<feature type="transmembrane region" description="Helical" evidence="6">
    <location>
        <begin position="119"/>
        <end position="138"/>
    </location>
</feature>
<evidence type="ECO:0000256" key="5">
    <source>
        <dbReference type="ARBA" id="ARBA00023136"/>
    </source>
</evidence>
<evidence type="ECO:0000256" key="4">
    <source>
        <dbReference type="ARBA" id="ARBA00022989"/>
    </source>
</evidence>
<keyword evidence="9" id="KW-1185">Reference proteome</keyword>
<comment type="similarity">
    <text evidence="2">Belongs to the EamA transporter family.</text>
</comment>
<evidence type="ECO:0000313" key="8">
    <source>
        <dbReference type="EMBL" id="MEB3100795.1"/>
    </source>
</evidence>